<dbReference type="Proteomes" id="UP000011116">
    <property type="component" value="Chromosome 2H"/>
</dbReference>
<keyword evidence="3" id="KW-1185">Reference proteome</keyword>
<dbReference type="PANTHER" id="PTHR19446">
    <property type="entry name" value="REVERSE TRANSCRIPTASES"/>
    <property type="match status" value="1"/>
</dbReference>
<accession>A0A8I6XAH1</accession>
<dbReference type="InterPro" id="IPR043502">
    <property type="entry name" value="DNA/RNA_pol_sf"/>
</dbReference>
<evidence type="ECO:0000313" key="2">
    <source>
        <dbReference type="EnsemblPlants" id="HORVU.MOREX.r3.2HG0184540.1.CDS1"/>
    </source>
</evidence>
<dbReference type="PROSITE" id="PS50878">
    <property type="entry name" value="RT_POL"/>
    <property type="match status" value="1"/>
</dbReference>
<name>A0A8I6XAH1_HORVV</name>
<dbReference type="SUPFAM" id="SSF56672">
    <property type="entry name" value="DNA/RNA polymerases"/>
    <property type="match status" value="1"/>
</dbReference>
<evidence type="ECO:0000259" key="1">
    <source>
        <dbReference type="PROSITE" id="PS50878"/>
    </source>
</evidence>
<protein>
    <recommendedName>
        <fullName evidence="1">Reverse transcriptase domain-containing protein</fullName>
    </recommendedName>
</protein>
<feature type="domain" description="Reverse transcriptase" evidence="1">
    <location>
        <begin position="34"/>
        <end position="145"/>
    </location>
</feature>
<dbReference type="SMR" id="A0A8I6XAH1"/>
<sequence length="145" mass="16319">MGPTKAPGPDGFPALFYQTHWEFFKDEICHAVRAFISGGEVPDGFCDSVIVLIPKVAKPKHLKNFRPISLCNVIYKIASKVLANRLKVILPAIISEQQSAFVPGRLITDNALIAFECLHSIRQQDCKRPFFALKIDMMKAYDRVE</sequence>
<reference evidence="2" key="3">
    <citation type="submission" date="2022-01" db="UniProtKB">
        <authorList>
            <consortium name="EnsemblPlants"/>
        </authorList>
    </citation>
    <scope>IDENTIFICATION</scope>
    <source>
        <strain evidence="2">subsp. vulgare</strain>
    </source>
</reference>
<dbReference type="EnsemblPlants" id="HORVU.MOREX.r3.2HG0184540.1">
    <property type="protein sequence ID" value="HORVU.MOREX.r3.2HG0184540.1.CDS1"/>
    <property type="gene ID" value="HORVU.MOREX.r3.2HG0184540"/>
</dbReference>
<dbReference type="AlphaFoldDB" id="A0A8I6XAH1"/>
<dbReference type="InterPro" id="IPR000477">
    <property type="entry name" value="RT_dom"/>
</dbReference>
<reference evidence="2" key="2">
    <citation type="submission" date="2020-10" db="EMBL/GenBank/DDBJ databases">
        <authorList>
            <person name="Scholz U."/>
            <person name="Mascher M."/>
            <person name="Fiebig A."/>
        </authorList>
    </citation>
    <scope>NUCLEOTIDE SEQUENCE [LARGE SCALE GENOMIC DNA]</scope>
    <source>
        <strain evidence="2">cv. Morex</strain>
    </source>
</reference>
<evidence type="ECO:0000313" key="3">
    <source>
        <dbReference type="Proteomes" id="UP000011116"/>
    </source>
</evidence>
<organism evidence="2 3">
    <name type="scientific">Hordeum vulgare subsp. vulgare</name>
    <name type="common">Domesticated barley</name>
    <dbReference type="NCBI Taxonomy" id="112509"/>
    <lineage>
        <taxon>Eukaryota</taxon>
        <taxon>Viridiplantae</taxon>
        <taxon>Streptophyta</taxon>
        <taxon>Embryophyta</taxon>
        <taxon>Tracheophyta</taxon>
        <taxon>Spermatophyta</taxon>
        <taxon>Magnoliopsida</taxon>
        <taxon>Liliopsida</taxon>
        <taxon>Poales</taxon>
        <taxon>Poaceae</taxon>
        <taxon>BOP clade</taxon>
        <taxon>Pooideae</taxon>
        <taxon>Triticodae</taxon>
        <taxon>Triticeae</taxon>
        <taxon>Hordeinae</taxon>
        <taxon>Hordeum</taxon>
    </lineage>
</organism>
<dbReference type="Pfam" id="PF00078">
    <property type="entry name" value="RVT_1"/>
    <property type="match status" value="1"/>
</dbReference>
<reference evidence="3" key="1">
    <citation type="journal article" date="2012" name="Nature">
        <title>A physical, genetic and functional sequence assembly of the barley genome.</title>
        <authorList>
            <consortium name="The International Barley Genome Sequencing Consortium"/>
            <person name="Mayer K.F."/>
            <person name="Waugh R."/>
            <person name="Brown J.W."/>
            <person name="Schulman A."/>
            <person name="Langridge P."/>
            <person name="Platzer M."/>
            <person name="Fincher G.B."/>
            <person name="Muehlbauer G.J."/>
            <person name="Sato K."/>
            <person name="Close T.J."/>
            <person name="Wise R.P."/>
            <person name="Stein N."/>
        </authorList>
    </citation>
    <scope>NUCLEOTIDE SEQUENCE [LARGE SCALE GENOMIC DNA]</scope>
    <source>
        <strain evidence="3">cv. Morex</strain>
    </source>
</reference>
<proteinExistence type="predicted"/>
<dbReference type="CDD" id="cd01650">
    <property type="entry name" value="RT_nLTR_like"/>
    <property type="match status" value="1"/>
</dbReference>
<dbReference type="Gramene" id="HORVU.MOREX.r3.2HG0184540.1">
    <property type="protein sequence ID" value="HORVU.MOREX.r3.2HG0184540.1.CDS1"/>
    <property type="gene ID" value="HORVU.MOREX.r3.2HG0184540"/>
</dbReference>